<dbReference type="STRING" id="1165689.SAMN02927914_04216"/>
<dbReference type="RefSeq" id="WP_208604650.1">
    <property type="nucleotide sequence ID" value="NZ_FMXM01000013.1"/>
</dbReference>
<name>A0A1G5Z3N0_9HYPH</name>
<protein>
    <recommendedName>
        <fullName evidence="3">Glutathione synthase/RimK-type ligase, ATP-grasp superfamily</fullName>
    </recommendedName>
</protein>
<dbReference type="Proteomes" id="UP000198588">
    <property type="component" value="Unassembled WGS sequence"/>
</dbReference>
<evidence type="ECO:0000313" key="1">
    <source>
        <dbReference type="EMBL" id="SDA89488.1"/>
    </source>
</evidence>
<dbReference type="EMBL" id="FMXM01000013">
    <property type="protein sequence ID" value="SDA89488.1"/>
    <property type="molecule type" value="Genomic_DNA"/>
</dbReference>
<sequence length="569" mass="62131">MKSAAVQIEALDEPNLIMGKAPIVRAVFEGRDISPLWDTLFGRISADITDAAAFLDVSILLHAIGEEDKAALSQKAALEISRKYLIRNGRGTGPNVLVFMTAGDFMANTPIEFLLENSDANLLLYYVDADTADLGDVPEHDVAFVAVGESAENLAVLANLDRLLRDWAGPIMNNAPRLIMALSRDGVAEALKDEPSILAPAAARVGRAVLEKLASGDIEVGALLVANAFPVIVRPLGTHAGKGMEKIATRAELSAYLNSHAETEFYVTPFIDYSGADGKFRKQRVAFINGRPYASHLAVSEHWMVHYLNAGMTQHEDRRAEEALWMANFDSDFAVRHARSFDALHRRLGLDYFAIDCAELADGRLLVFEADVAMIVHSMDWESIFPYKKGAMHKLFVAFENALARRVARMLPAPTTECAHTGKPAVYQRTHDDCLVCALAMLTGRTYEEIEGIARGCDAAYPLGGPMSHSIMRGVANKCGFVLLSSIYMLWAKPAIIGVVSPTVPNTGHAVFWDGEKIIDPGFCERVDRAYVDRCGLEFTQRASDLQPLISHDVQISYLAGAVAANEPL</sequence>
<accession>A0A1G5Z3N0</accession>
<evidence type="ECO:0000313" key="2">
    <source>
        <dbReference type="Proteomes" id="UP000198588"/>
    </source>
</evidence>
<organism evidence="1 2">
    <name type="scientific">Mesorhizobium qingshengii</name>
    <dbReference type="NCBI Taxonomy" id="1165689"/>
    <lineage>
        <taxon>Bacteria</taxon>
        <taxon>Pseudomonadati</taxon>
        <taxon>Pseudomonadota</taxon>
        <taxon>Alphaproteobacteria</taxon>
        <taxon>Hyphomicrobiales</taxon>
        <taxon>Phyllobacteriaceae</taxon>
        <taxon>Mesorhizobium</taxon>
    </lineage>
</organism>
<dbReference type="AlphaFoldDB" id="A0A1G5Z3N0"/>
<dbReference type="SUPFAM" id="SSF56059">
    <property type="entry name" value="Glutathione synthetase ATP-binding domain-like"/>
    <property type="match status" value="1"/>
</dbReference>
<gene>
    <name evidence="1" type="ORF">SAMN02927914_04216</name>
</gene>
<proteinExistence type="predicted"/>
<reference evidence="1 2" key="1">
    <citation type="submission" date="2016-10" db="EMBL/GenBank/DDBJ databases">
        <authorList>
            <person name="de Groot N.N."/>
        </authorList>
    </citation>
    <scope>NUCLEOTIDE SEQUENCE [LARGE SCALE GENOMIC DNA]</scope>
    <source>
        <strain evidence="1 2">CGMCC 1.12097</strain>
    </source>
</reference>
<evidence type="ECO:0008006" key="3">
    <source>
        <dbReference type="Google" id="ProtNLM"/>
    </source>
</evidence>